<dbReference type="PANTHER" id="PTHR32481:SF0">
    <property type="entry name" value="AMINOPEPTIDASE YPDE-RELATED"/>
    <property type="match status" value="1"/>
</dbReference>
<keyword evidence="2" id="KW-0031">Aminopeptidase</keyword>
<comment type="caution">
    <text evidence="7">The sequence shown here is derived from an EMBL/GenBank/DDBJ whole genome shotgun (WGS) entry which is preliminary data.</text>
</comment>
<dbReference type="PIRSF" id="PIRSF001123">
    <property type="entry name" value="PepA_GA"/>
    <property type="match status" value="1"/>
</dbReference>
<sequence length="358" mass="39754">MSESVDFKRVLLELMETPGVPGYEQNIAQKVESYFRRYTSDVRIDKMGNLIAHIQGAGSEPRPRIMIATHMDEIGLIVTKIEAGGFIRFSQLGGFDPRTLIGQEVLVHGRTQCHGIIGSKPPHLTTAEEREKAIPMHDLFIDIGMSEERVREQVQIGDVITIVRTSMELQNDFVAGKSLDNRASITALLECLEEMKHLRVEVDVYAVATVQEEVGVRGAITSTYGINPDIGIAIDVTHASMPGVPADFGMKMDGGVVFHKGPNIHRNLFARLTQVAKDQNIPYQVRLMQTPTQTDGRAIQITREGIATGVLAIPLRYMHTSVETLCYQDVKRTGKLLAHFLKSVDRPFVEGLSCYLKS</sequence>
<keyword evidence="8" id="KW-1185">Reference proteome</keyword>
<dbReference type="InterPro" id="IPR051464">
    <property type="entry name" value="Peptidase_M42_aminopept"/>
</dbReference>
<comment type="similarity">
    <text evidence="1 6">Belongs to the peptidase M42 family.</text>
</comment>
<evidence type="ECO:0000256" key="3">
    <source>
        <dbReference type="ARBA" id="ARBA00022670"/>
    </source>
</evidence>
<evidence type="ECO:0000256" key="4">
    <source>
        <dbReference type="ARBA" id="ARBA00022723"/>
    </source>
</evidence>
<dbReference type="Proteomes" id="UP001596002">
    <property type="component" value="Unassembled WGS sequence"/>
</dbReference>
<dbReference type="CDD" id="cd05656">
    <property type="entry name" value="M42_Frv"/>
    <property type="match status" value="1"/>
</dbReference>
<dbReference type="SUPFAM" id="SSF101821">
    <property type="entry name" value="Aminopeptidase/glucanase lid domain"/>
    <property type="match status" value="1"/>
</dbReference>
<dbReference type="InterPro" id="IPR008007">
    <property type="entry name" value="Peptidase_M42"/>
</dbReference>
<dbReference type="Gene3D" id="3.40.630.10">
    <property type="entry name" value="Zn peptidases"/>
    <property type="match status" value="1"/>
</dbReference>
<dbReference type="Pfam" id="PF05343">
    <property type="entry name" value="Peptidase_M42"/>
    <property type="match status" value="1"/>
</dbReference>
<evidence type="ECO:0000313" key="7">
    <source>
        <dbReference type="EMBL" id="MFC4768930.1"/>
    </source>
</evidence>
<evidence type="ECO:0000256" key="5">
    <source>
        <dbReference type="ARBA" id="ARBA00022801"/>
    </source>
</evidence>
<dbReference type="PANTHER" id="PTHR32481">
    <property type="entry name" value="AMINOPEPTIDASE"/>
    <property type="match status" value="1"/>
</dbReference>
<evidence type="ECO:0000256" key="1">
    <source>
        <dbReference type="ARBA" id="ARBA00006272"/>
    </source>
</evidence>
<evidence type="ECO:0000313" key="8">
    <source>
        <dbReference type="Proteomes" id="UP001596002"/>
    </source>
</evidence>
<dbReference type="SUPFAM" id="SSF53187">
    <property type="entry name" value="Zn-dependent exopeptidases"/>
    <property type="match status" value="1"/>
</dbReference>
<protein>
    <submittedName>
        <fullName evidence="7">M42 family metallopeptidase</fullName>
    </submittedName>
</protein>
<dbReference type="RefSeq" id="WP_380026882.1">
    <property type="nucleotide sequence ID" value="NZ_JBHSHC010000112.1"/>
</dbReference>
<evidence type="ECO:0000256" key="2">
    <source>
        <dbReference type="ARBA" id="ARBA00022438"/>
    </source>
</evidence>
<proteinExistence type="inferred from homology"/>
<organism evidence="7 8">
    <name type="scientific">Effusibacillus consociatus</name>
    <dbReference type="NCBI Taxonomy" id="1117041"/>
    <lineage>
        <taxon>Bacteria</taxon>
        <taxon>Bacillati</taxon>
        <taxon>Bacillota</taxon>
        <taxon>Bacilli</taxon>
        <taxon>Bacillales</taxon>
        <taxon>Alicyclobacillaceae</taxon>
        <taxon>Effusibacillus</taxon>
    </lineage>
</organism>
<name>A0ABV9Q4D8_9BACL</name>
<keyword evidence="3" id="KW-0645">Protease</keyword>
<dbReference type="EMBL" id="JBHSHC010000112">
    <property type="protein sequence ID" value="MFC4768930.1"/>
    <property type="molecule type" value="Genomic_DNA"/>
</dbReference>
<dbReference type="InterPro" id="IPR023367">
    <property type="entry name" value="Peptidase_M42_dom2"/>
</dbReference>
<evidence type="ECO:0000256" key="6">
    <source>
        <dbReference type="PIRNR" id="PIRNR001123"/>
    </source>
</evidence>
<accession>A0ABV9Q4D8</accession>
<reference evidence="8" key="1">
    <citation type="journal article" date="2019" name="Int. J. Syst. Evol. Microbiol.">
        <title>The Global Catalogue of Microorganisms (GCM) 10K type strain sequencing project: providing services to taxonomists for standard genome sequencing and annotation.</title>
        <authorList>
            <consortium name="The Broad Institute Genomics Platform"/>
            <consortium name="The Broad Institute Genome Sequencing Center for Infectious Disease"/>
            <person name="Wu L."/>
            <person name="Ma J."/>
        </authorList>
    </citation>
    <scope>NUCLEOTIDE SEQUENCE [LARGE SCALE GENOMIC DNA]</scope>
    <source>
        <strain evidence="8">WYCCWR 12678</strain>
    </source>
</reference>
<keyword evidence="5" id="KW-0378">Hydrolase</keyword>
<keyword evidence="4" id="KW-0479">Metal-binding</keyword>
<dbReference type="Gene3D" id="2.40.30.40">
    <property type="entry name" value="Peptidase M42, domain 2"/>
    <property type="match status" value="1"/>
</dbReference>
<gene>
    <name evidence="7" type="ORF">ACFO8Q_16450</name>
</gene>